<organism evidence="1 2">
    <name type="scientific">Rhizobium leguminosarum</name>
    <dbReference type="NCBI Taxonomy" id="384"/>
    <lineage>
        <taxon>Bacteria</taxon>
        <taxon>Pseudomonadati</taxon>
        <taxon>Pseudomonadota</taxon>
        <taxon>Alphaproteobacteria</taxon>
        <taxon>Hyphomicrobiales</taxon>
        <taxon>Rhizobiaceae</taxon>
        <taxon>Rhizobium/Agrobacterium group</taxon>
        <taxon>Rhizobium</taxon>
    </lineage>
</organism>
<protein>
    <submittedName>
        <fullName evidence="1">GrpB-like predicted nucleotidyltransferase (UPF0157 family)</fullName>
    </submittedName>
</protein>
<reference evidence="1 2" key="1">
    <citation type="submission" date="2020-07" db="EMBL/GenBank/DDBJ databases">
        <title>Genomic Encyclopedia of Type Strains, Phase IV (KMG-V): Genome sequencing to study the core and pangenomes of soil and plant-associated prokaryotes.</title>
        <authorList>
            <person name="Whitman W."/>
        </authorList>
    </citation>
    <scope>NUCLEOTIDE SEQUENCE [LARGE SCALE GENOMIC DNA]</scope>
    <source>
        <strain evidence="1 2">SEMIA 4052</strain>
    </source>
</reference>
<dbReference type="InterPro" id="IPR007344">
    <property type="entry name" value="GrpB/CoaE"/>
</dbReference>
<dbReference type="Pfam" id="PF04229">
    <property type="entry name" value="GrpB"/>
    <property type="match status" value="1"/>
</dbReference>
<dbReference type="PANTHER" id="PTHR34822">
    <property type="entry name" value="GRPB DOMAIN PROTEIN (AFU_ORTHOLOGUE AFUA_1G01530)"/>
    <property type="match status" value="1"/>
</dbReference>
<dbReference type="PANTHER" id="PTHR34822:SF1">
    <property type="entry name" value="GRPB FAMILY PROTEIN"/>
    <property type="match status" value="1"/>
</dbReference>
<dbReference type="GO" id="GO:0016740">
    <property type="term" value="F:transferase activity"/>
    <property type="evidence" value="ECO:0007669"/>
    <property type="project" value="UniProtKB-KW"/>
</dbReference>
<keyword evidence="1" id="KW-0808">Transferase</keyword>
<dbReference type="EMBL" id="JACBZV010000004">
    <property type="protein sequence ID" value="NYJ11698.1"/>
    <property type="molecule type" value="Genomic_DNA"/>
</dbReference>
<dbReference type="Proteomes" id="UP000535276">
    <property type="component" value="Unassembled WGS sequence"/>
</dbReference>
<evidence type="ECO:0000313" key="2">
    <source>
        <dbReference type="Proteomes" id="UP000535276"/>
    </source>
</evidence>
<evidence type="ECO:0000313" key="1">
    <source>
        <dbReference type="EMBL" id="NYJ11698.1"/>
    </source>
</evidence>
<dbReference type="InterPro" id="IPR043519">
    <property type="entry name" value="NT_sf"/>
</dbReference>
<sequence>MRKFQRKRASESWPVGCAALWWEKMMSHDPVELVPYDPQWPQAFRRIRGRLLVLLPQALSIDHIGSTSIAGMTAKPLIDIDIVLPSLGHIEAATDVLLAEGYEPRGNRYDDEVWAFLSRGLVPRERVYLCPAGNGTHRNRLAFRDHLIAHPEAAAEYAALKRRLAGEFTMDGDGYTAHKREFVDAIVARALADDR</sequence>
<gene>
    <name evidence="1" type="ORF">GGI64_002756</name>
</gene>
<accession>A0A7Z0DZ03</accession>
<comment type="caution">
    <text evidence="1">The sequence shown here is derived from an EMBL/GenBank/DDBJ whole genome shotgun (WGS) entry which is preliminary data.</text>
</comment>
<dbReference type="AlphaFoldDB" id="A0A7Z0DZ03"/>
<dbReference type="Gene3D" id="3.30.460.10">
    <property type="entry name" value="Beta Polymerase, domain 2"/>
    <property type="match status" value="1"/>
</dbReference>
<name>A0A7Z0DZ03_RHILE</name>
<proteinExistence type="predicted"/>
<dbReference type="SUPFAM" id="SSF81301">
    <property type="entry name" value="Nucleotidyltransferase"/>
    <property type="match status" value="1"/>
</dbReference>